<dbReference type="PROSITE" id="PS50879">
    <property type="entry name" value="RNASE_H_1"/>
    <property type="match status" value="1"/>
</dbReference>
<dbReference type="InterPro" id="IPR043502">
    <property type="entry name" value="DNA/RNA_pol_sf"/>
</dbReference>
<dbReference type="AlphaFoldDB" id="A0A6P9ER96"/>
<dbReference type="KEGG" id="jre:118348190"/>
<evidence type="ECO:0000256" key="1">
    <source>
        <dbReference type="SAM" id="MobiDB-lite"/>
    </source>
</evidence>
<dbReference type="InterPro" id="IPR025558">
    <property type="entry name" value="DUF4283"/>
</dbReference>
<accession>A0A6P9ER96</accession>
<dbReference type="SUPFAM" id="SSF56672">
    <property type="entry name" value="DNA/RNA polymerases"/>
    <property type="match status" value="1"/>
</dbReference>
<dbReference type="Pfam" id="PF00078">
    <property type="entry name" value="RVT_1"/>
    <property type="match status" value="1"/>
</dbReference>
<dbReference type="InterPro" id="IPR012337">
    <property type="entry name" value="RNaseH-like_sf"/>
</dbReference>
<feature type="compositionally biased region" description="Basic and acidic residues" evidence="1">
    <location>
        <begin position="211"/>
        <end position="227"/>
    </location>
</feature>
<dbReference type="InterPro" id="IPR044730">
    <property type="entry name" value="RNase_H-like_dom_plant"/>
</dbReference>
<feature type="domain" description="RNase H type-1" evidence="2">
    <location>
        <begin position="898"/>
        <end position="1006"/>
    </location>
</feature>
<proteinExistence type="predicted"/>
<evidence type="ECO:0000313" key="4">
    <source>
        <dbReference type="RefSeq" id="XP_035545102.1"/>
    </source>
</evidence>
<dbReference type="Gene3D" id="3.30.420.10">
    <property type="entry name" value="Ribonuclease H-like superfamily/Ribonuclease H"/>
    <property type="match status" value="1"/>
</dbReference>
<dbReference type="GO" id="GO:0004523">
    <property type="term" value="F:RNA-DNA hybrid ribonuclease activity"/>
    <property type="evidence" value="ECO:0007669"/>
    <property type="project" value="InterPro"/>
</dbReference>
<dbReference type="GO" id="GO:0003676">
    <property type="term" value="F:nucleic acid binding"/>
    <property type="evidence" value="ECO:0007669"/>
    <property type="project" value="InterPro"/>
</dbReference>
<dbReference type="InterPro" id="IPR002156">
    <property type="entry name" value="RNaseH_domain"/>
</dbReference>
<dbReference type="PANTHER" id="PTHR31286:SF99">
    <property type="entry name" value="DUF4283 DOMAIN-CONTAINING PROTEIN"/>
    <property type="match status" value="1"/>
</dbReference>
<dbReference type="Pfam" id="PF14111">
    <property type="entry name" value="DUF4283"/>
    <property type="match status" value="1"/>
</dbReference>
<dbReference type="SUPFAM" id="SSF56219">
    <property type="entry name" value="DNase I-like"/>
    <property type="match status" value="1"/>
</dbReference>
<dbReference type="InterPro" id="IPR040256">
    <property type="entry name" value="At4g02000-like"/>
</dbReference>
<feature type="compositionally biased region" description="Basic and acidic residues" evidence="1">
    <location>
        <begin position="263"/>
        <end position="276"/>
    </location>
</feature>
<dbReference type="Pfam" id="PF13456">
    <property type="entry name" value="RVT_3"/>
    <property type="match status" value="1"/>
</dbReference>
<feature type="region of interest" description="Disordered" evidence="1">
    <location>
        <begin position="263"/>
        <end position="316"/>
    </location>
</feature>
<keyword evidence="3" id="KW-1185">Reference proteome</keyword>
<organism evidence="3 4">
    <name type="scientific">Juglans regia</name>
    <name type="common">English walnut</name>
    <dbReference type="NCBI Taxonomy" id="51240"/>
    <lineage>
        <taxon>Eukaryota</taxon>
        <taxon>Viridiplantae</taxon>
        <taxon>Streptophyta</taxon>
        <taxon>Embryophyta</taxon>
        <taxon>Tracheophyta</taxon>
        <taxon>Spermatophyta</taxon>
        <taxon>Magnoliopsida</taxon>
        <taxon>eudicotyledons</taxon>
        <taxon>Gunneridae</taxon>
        <taxon>Pentapetalae</taxon>
        <taxon>rosids</taxon>
        <taxon>fabids</taxon>
        <taxon>Fagales</taxon>
        <taxon>Juglandaceae</taxon>
        <taxon>Juglans</taxon>
    </lineage>
</organism>
<evidence type="ECO:0000259" key="2">
    <source>
        <dbReference type="PROSITE" id="PS50879"/>
    </source>
</evidence>
<dbReference type="InterPro" id="IPR000477">
    <property type="entry name" value="RT_dom"/>
</dbReference>
<dbReference type="PANTHER" id="PTHR31286">
    <property type="entry name" value="GLYCINE-RICH CELL WALL STRUCTURAL PROTEIN 1.8-LIKE"/>
    <property type="match status" value="1"/>
</dbReference>
<sequence>MDGEIFFQFSKEEINRSAEPFRFSIVIKFLRQRPSLDAIRAFIASRWGLSSIPEVSSMKLPRNVFIRLATEADFVKALSRESCEVNEVAYRAFHWSPDFNEEHEPSNVPVWILLLGLPPNFYQESFIRIFTASLGRFIRRDNSTRCATRTDGARLCLEMDTAKEPISYFWIGTPGLATSRKQEIIFEMLPAYCGKCKVQGHNSKTCRAGKPKQEERNRGRNKEKDESGGNTSSQKEDGEINNPMFLLPETKAAEPVAPCEDAVKTQHGIHDQERMTGEYVSGGPSSDNKRDGEIPVPTSETESAGALPNGLEQPGNSLEIHSDLGKNMELNTHCIREVIVPSEAAGNLLNQNDIFSFNVESLPTLILEEPACITIEDNELNLPTKSSKENIDNYPEDIVSEPDPDIPPDVLPLYKEYHSESEDKQFLLTIIYVKCSMYERKIMWEDLSSQAMGSAPCLFVGDFNIIQNNSERRGGSPRSNAAMSDFNDWIHQGGLVEMNSKGSIFSWCNGQSGLARSWAKLDRVLMDFSLLSYFPNAVCSYLPRTTSDHAPMVIEFKLDPSSYGPSPFRFQQMWVDHPQFLLCVKQAWSATFDGHGLSKLAFKLKITKGSQISLLPDLSTLISPIISDSDNLMLCGMPSMKEVSSALSSIPSNSSPGPDDFSSGFFKSCWDIVDTPSGFDKFRPISLCSVFYKICSKIIVNRLTGLLSRMISWEQGAFIPGRSIFDNITITQEMIHSINKKAHGGNIMIKLDMAKAYDRVEWLFLLEVHLEDMLANIQKKISGWKMIFLSMGGRLTLLRHVISSMALHLFAVLHVPQATIKNIHRMMSTFFWGEHNGKGKKKWVAWNSICRPVEEGGLALRNLDDMQKALHARFAWNLIQGCSYSNSALQNYHLESSFGGMGQLNTDGSSLGNPGASGIGSNNRAELLALLHGLQVCKSLSLNFVHIELDSMNVISWWKSKRCGVWYLEDFWEEIIDIIDSITYSINHVFREGDKIADWLAKQGASGKDLAVSHLTETPRALRGLIRMDYSGLPSLRFS</sequence>
<gene>
    <name evidence="4" type="primary">LOC118348190</name>
</gene>
<dbReference type="GeneID" id="118348190"/>
<dbReference type="CDD" id="cd06222">
    <property type="entry name" value="RNase_H_like"/>
    <property type="match status" value="1"/>
</dbReference>
<name>A0A6P9ER96_JUGRE</name>
<reference evidence="4" key="1">
    <citation type="submission" date="2025-08" db="UniProtKB">
        <authorList>
            <consortium name="RefSeq"/>
        </authorList>
    </citation>
    <scope>IDENTIFICATION</scope>
    <source>
        <tissue evidence="4">Leaves</tissue>
    </source>
</reference>
<dbReference type="InParanoid" id="A0A6P9ER96"/>
<dbReference type="InterPro" id="IPR036397">
    <property type="entry name" value="RNaseH_sf"/>
</dbReference>
<dbReference type="RefSeq" id="XP_035545102.1">
    <property type="nucleotide sequence ID" value="XM_035689209.1"/>
</dbReference>
<protein>
    <submittedName>
        <fullName evidence="4">Uncharacterized protein LOC118348190</fullName>
    </submittedName>
</protein>
<dbReference type="Gene3D" id="3.60.10.10">
    <property type="entry name" value="Endonuclease/exonuclease/phosphatase"/>
    <property type="match status" value="1"/>
</dbReference>
<feature type="region of interest" description="Disordered" evidence="1">
    <location>
        <begin position="199"/>
        <end position="241"/>
    </location>
</feature>
<dbReference type="SUPFAM" id="SSF53098">
    <property type="entry name" value="Ribonuclease H-like"/>
    <property type="match status" value="1"/>
</dbReference>
<evidence type="ECO:0000313" key="3">
    <source>
        <dbReference type="Proteomes" id="UP000235220"/>
    </source>
</evidence>
<dbReference type="Proteomes" id="UP000235220">
    <property type="component" value="Chromosome 4"/>
</dbReference>
<dbReference type="InterPro" id="IPR036691">
    <property type="entry name" value="Endo/exonu/phosph_ase_sf"/>
</dbReference>